<evidence type="ECO:0000313" key="1">
    <source>
        <dbReference type="EMBL" id="RCV86782.1"/>
    </source>
</evidence>
<dbReference type="OrthoDB" id="6183935at2"/>
<keyword evidence="2" id="KW-1185">Reference proteome</keyword>
<dbReference type="RefSeq" id="WP_114488228.1">
    <property type="nucleotide sequence ID" value="NZ_CBCSHM010000058.1"/>
</dbReference>
<reference evidence="1 2" key="1">
    <citation type="submission" date="2018-07" db="EMBL/GenBank/DDBJ databases">
        <title>Halomonas rutogse sp. nov., isolated from Lake TangqianCo on Tibetan Plateau.</title>
        <authorList>
            <person name="Lu H."/>
            <person name="Xing P."/>
            <person name="Wu Q."/>
        </authorList>
    </citation>
    <scope>NUCLEOTIDE SEQUENCE [LARGE SCALE GENOMIC DNA]</scope>
    <source>
        <strain evidence="1 2">TQ8S</strain>
    </source>
</reference>
<evidence type="ECO:0000313" key="2">
    <source>
        <dbReference type="Proteomes" id="UP000253204"/>
    </source>
</evidence>
<dbReference type="AlphaFoldDB" id="A0A368TRL7"/>
<name>A0A368TRL7_9GAMM</name>
<comment type="caution">
    <text evidence="1">The sequence shown here is derived from an EMBL/GenBank/DDBJ whole genome shotgun (WGS) entry which is preliminary data.</text>
</comment>
<gene>
    <name evidence="1" type="ORF">DU506_17820</name>
</gene>
<dbReference type="EMBL" id="QPIJ01000059">
    <property type="protein sequence ID" value="RCV86782.1"/>
    <property type="molecule type" value="Genomic_DNA"/>
</dbReference>
<organism evidence="1 2">
    <name type="scientific">Vreelandella rituensis</name>
    <dbReference type="NCBI Taxonomy" id="2282306"/>
    <lineage>
        <taxon>Bacteria</taxon>
        <taxon>Pseudomonadati</taxon>
        <taxon>Pseudomonadota</taxon>
        <taxon>Gammaproteobacteria</taxon>
        <taxon>Oceanospirillales</taxon>
        <taxon>Halomonadaceae</taxon>
        <taxon>Vreelandella</taxon>
    </lineage>
</organism>
<sequence length="64" mass="7587">MTSDDTQYILDELAKVIEETRSTLTRFEETSMDSQMPQDYAQLHEIYTQAVKDQWHYTEQLLNG</sequence>
<protein>
    <submittedName>
        <fullName evidence="1">Uncharacterized protein</fullName>
    </submittedName>
</protein>
<dbReference type="Proteomes" id="UP000253204">
    <property type="component" value="Unassembled WGS sequence"/>
</dbReference>
<proteinExistence type="predicted"/>
<accession>A0A368TRL7</accession>